<keyword evidence="4 7" id="KW-0694">RNA-binding</keyword>
<reference evidence="10 11" key="1">
    <citation type="submission" date="2019-01" db="EMBL/GenBank/DDBJ databases">
        <title>Nuclear Genome Assembly of the Microalgal Biofuel strain Nannochloropsis salina CCMP1776.</title>
        <authorList>
            <person name="Hovde B."/>
        </authorList>
    </citation>
    <scope>NUCLEOTIDE SEQUENCE [LARGE SCALE GENOMIC DNA]</scope>
    <source>
        <strain evidence="10 11">CCMP1776</strain>
    </source>
</reference>
<keyword evidence="3 8" id="KW-0507">mRNA processing</keyword>
<name>A0A4D9D5G1_9STRA</name>
<proteinExistence type="inferred from homology"/>
<dbReference type="Gene3D" id="3.30.70.330">
    <property type="match status" value="1"/>
</dbReference>
<dbReference type="SMART" id="SM00360">
    <property type="entry name" value="RRM"/>
    <property type="match status" value="1"/>
</dbReference>
<feature type="domain" description="RRM" evidence="9">
    <location>
        <begin position="34"/>
        <end position="112"/>
    </location>
</feature>
<evidence type="ECO:0000256" key="3">
    <source>
        <dbReference type="ARBA" id="ARBA00022664"/>
    </source>
</evidence>
<gene>
    <name evidence="10" type="ORF">NSK_004921</name>
</gene>
<dbReference type="SUPFAM" id="SSF54928">
    <property type="entry name" value="RNA-binding domain, RBD"/>
    <property type="match status" value="1"/>
</dbReference>
<dbReference type="PANTHER" id="PTHR18847">
    <property type="entry name" value="20 KD NUCLEAR CAP BINDING PROTEIN"/>
    <property type="match status" value="1"/>
</dbReference>
<dbReference type="GO" id="GO:0005846">
    <property type="term" value="C:nuclear cap binding complex"/>
    <property type="evidence" value="ECO:0007669"/>
    <property type="project" value="InterPro"/>
</dbReference>
<dbReference type="InterPro" id="IPR035979">
    <property type="entry name" value="RBD_domain_sf"/>
</dbReference>
<protein>
    <recommendedName>
        <fullName evidence="8">Nuclear cap-binding protein subunit 2</fullName>
    </recommendedName>
    <alternativeName>
        <fullName evidence="8">20 kDa nuclear cap-binding protein</fullName>
    </alternativeName>
</protein>
<dbReference type="PROSITE" id="PS50102">
    <property type="entry name" value="RRM"/>
    <property type="match status" value="1"/>
</dbReference>
<accession>A0A4D9D5G1</accession>
<organism evidence="10 11">
    <name type="scientific">Nannochloropsis salina CCMP1776</name>
    <dbReference type="NCBI Taxonomy" id="1027361"/>
    <lineage>
        <taxon>Eukaryota</taxon>
        <taxon>Sar</taxon>
        <taxon>Stramenopiles</taxon>
        <taxon>Ochrophyta</taxon>
        <taxon>Eustigmatophyceae</taxon>
        <taxon>Eustigmatales</taxon>
        <taxon>Monodopsidaceae</taxon>
        <taxon>Microchloropsis</taxon>
        <taxon>Microchloropsis salina</taxon>
    </lineage>
</organism>
<evidence type="ECO:0000256" key="4">
    <source>
        <dbReference type="ARBA" id="ARBA00022884"/>
    </source>
</evidence>
<dbReference type="InterPro" id="IPR034148">
    <property type="entry name" value="NCBP2_RRM"/>
</dbReference>
<sequence length="173" mass="19780">MAELFDTDPQPLVYWDRKQFTHFQDQIKSLRGTKVVYIGNLSFQTTEPQIYQAFSKIGIIKRVIMGLNRFTKEPCGFCFIEYFNHQCALDAVAFLHGTTLDDRIIRVELDWGYHPSRRYGRGESGGQVRDEKRMDYDEGRGGYGRAAMYHSVPDPSAEAPQVANPGKCSFALL</sequence>
<dbReference type="EMBL" id="SDOX01000021">
    <property type="protein sequence ID" value="TFJ83819.1"/>
    <property type="molecule type" value="Genomic_DNA"/>
</dbReference>
<dbReference type="Pfam" id="PF00076">
    <property type="entry name" value="RRM_1"/>
    <property type="match status" value="1"/>
</dbReference>
<dbReference type="PANTHER" id="PTHR18847:SF0">
    <property type="entry name" value="NUCLEAR CAP-BINDING PROTEIN SUBUNIT 2"/>
    <property type="match status" value="1"/>
</dbReference>
<evidence type="ECO:0000259" key="9">
    <source>
        <dbReference type="PROSITE" id="PS50102"/>
    </source>
</evidence>
<dbReference type="InterPro" id="IPR000504">
    <property type="entry name" value="RRM_dom"/>
</dbReference>
<evidence type="ECO:0000256" key="6">
    <source>
        <dbReference type="ARBA" id="ARBA00023242"/>
    </source>
</evidence>
<evidence type="ECO:0000256" key="2">
    <source>
        <dbReference type="ARBA" id="ARBA00010725"/>
    </source>
</evidence>
<evidence type="ECO:0000256" key="1">
    <source>
        <dbReference type="ARBA" id="ARBA00004123"/>
    </source>
</evidence>
<dbReference type="OrthoDB" id="201398at2759"/>
<dbReference type="AlphaFoldDB" id="A0A4D9D5G1"/>
<dbReference type="GO" id="GO:0000339">
    <property type="term" value="F:RNA cap binding"/>
    <property type="evidence" value="ECO:0007669"/>
    <property type="project" value="InterPro"/>
</dbReference>
<keyword evidence="6 8" id="KW-0539">Nucleus</keyword>
<evidence type="ECO:0000256" key="8">
    <source>
        <dbReference type="RuleBase" id="RU364036"/>
    </source>
</evidence>
<dbReference type="InterPro" id="IPR027157">
    <property type="entry name" value="NCBP2"/>
</dbReference>
<evidence type="ECO:0000256" key="5">
    <source>
        <dbReference type="ARBA" id="ARBA00023187"/>
    </source>
</evidence>
<dbReference type="CDD" id="cd12240">
    <property type="entry name" value="RRM_NCBP2"/>
    <property type="match status" value="1"/>
</dbReference>
<evidence type="ECO:0000313" key="11">
    <source>
        <dbReference type="Proteomes" id="UP000355283"/>
    </source>
</evidence>
<keyword evidence="11" id="KW-1185">Reference proteome</keyword>
<comment type="caution">
    <text evidence="10">The sequence shown here is derived from an EMBL/GenBank/DDBJ whole genome shotgun (WGS) entry which is preliminary data.</text>
</comment>
<evidence type="ECO:0000313" key="10">
    <source>
        <dbReference type="EMBL" id="TFJ83819.1"/>
    </source>
</evidence>
<evidence type="ECO:0000256" key="7">
    <source>
        <dbReference type="PROSITE-ProRule" id="PRU00176"/>
    </source>
</evidence>
<dbReference type="InterPro" id="IPR012677">
    <property type="entry name" value="Nucleotide-bd_a/b_plait_sf"/>
</dbReference>
<keyword evidence="5 8" id="KW-0508">mRNA splicing</keyword>
<dbReference type="Proteomes" id="UP000355283">
    <property type="component" value="Unassembled WGS sequence"/>
</dbReference>
<dbReference type="GO" id="GO:0045292">
    <property type="term" value="P:mRNA cis splicing, via spliceosome"/>
    <property type="evidence" value="ECO:0007669"/>
    <property type="project" value="InterPro"/>
</dbReference>
<dbReference type="GO" id="GO:0005634">
    <property type="term" value="C:nucleus"/>
    <property type="evidence" value="ECO:0007669"/>
    <property type="project" value="UniProtKB-SubCell"/>
</dbReference>
<comment type="subcellular location">
    <subcellularLocation>
        <location evidence="1 8">Nucleus</location>
    </subcellularLocation>
</comment>
<comment type="similarity">
    <text evidence="2 8">Belongs to the RRM NCBP2 family.</text>
</comment>